<feature type="transmembrane region" description="Helical" evidence="1">
    <location>
        <begin position="126"/>
        <end position="147"/>
    </location>
</feature>
<organism evidence="2 3">
    <name type="scientific">Paractinoplanes globisporus</name>
    <dbReference type="NCBI Taxonomy" id="113565"/>
    <lineage>
        <taxon>Bacteria</taxon>
        <taxon>Bacillati</taxon>
        <taxon>Actinomycetota</taxon>
        <taxon>Actinomycetes</taxon>
        <taxon>Micromonosporales</taxon>
        <taxon>Micromonosporaceae</taxon>
        <taxon>Paractinoplanes</taxon>
    </lineage>
</organism>
<sequence length="304" mass="30736">MGSLVLVLILGSLTVVTLARLRRRGARTRPVDAPARLLAWAVGLLPADRADWGQAMVGELEQVRQRPKRWRFAAGCLAATLLLPARRAGAGPLVIGLVVAAATAGAALVAYGLLRYPAIIAGRGTWAALIAFAAVVAGLALLAVVLVRQGAPGGLALLGGLGTAGVWLLFGYAAVTYAPTRPALSWLLLALPLAPLAVGAAATRRGRTGAAGRRAALLSAVVAGLVLFLALAGVALLTAGGPYDAGQLRDFPGSGFPDMATYAVSDNLGTAMSLLLLASTVTATLGCASATVAAWFRRAPAPTA</sequence>
<feature type="transmembrane region" description="Helical" evidence="1">
    <location>
        <begin position="274"/>
        <end position="296"/>
    </location>
</feature>
<gene>
    <name evidence="2" type="ORF">ACFY35_09980</name>
</gene>
<dbReference type="RefSeq" id="WP_020518176.1">
    <property type="nucleotide sequence ID" value="NZ_JBIAZU010000002.1"/>
</dbReference>
<keyword evidence="1" id="KW-1133">Transmembrane helix</keyword>
<name>A0ABW6W9J3_9ACTN</name>
<accession>A0ABW6W9J3</accession>
<keyword evidence="1" id="KW-0472">Membrane</keyword>
<feature type="transmembrane region" description="Helical" evidence="1">
    <location>
        <begin position="154"/>
        <end position="177"/>
    </location>
</feature>
<keyword evidence="3" id="KW-1185">Reference proteome</keyword>
<feature type="transmembrane region" description="Helical" evidence="1">
    <location>
        <begin position="183"/>
        <end position="203"/>
    </location>
</feature>
<evidence type="ECO:0000313" key="2">
    <source>
        <dbReference type="EMBL" id="MFF5289758.1"/>
    </source>
</evidence>
<feature type="transmembrane region" description="Helical" evidence="1">
    <location>
        <begin position="93"/>
        <end position="114"/>
    </location>
</feature>
<reference evidence="2 3" key="1">
    <citation type="submission" date="2024-10" db="EMBL/GenBank/DDBJ databases">
        <title>The Natural Products Discovery Center: Release of the First 8490 Sequenced Strains for Exploring Actinobacteria Biosynthetic Diversity.</title>
        <authorList>
            <person name="Kalkreuter E."/>
            <person name="Kautsar S.A."/>
            <person name="Yang D."/>
            <person name="Bader C.D."/>
            <person name="Teijaro C.N."/>
            <person name="Fluegel L."/>
            <person name="Davis C.M."/>
            <person name="Simpson J.R."/>
            <person name="Lauterbach L."/>
            <person name="Steele A.D."/>
            <person name="Gui C."/>
            <person name="Meng S."/>
            <person name="Li G."/>
            <person name="Viehrig K."/>
            <person name="Ye F."/>
            <person name="Su P."/>
            <person name="Kiefer A.F."/>
            <person name="Nichols A."/>
            <person name="Cepeda A.J."/>
            <person name="Yan W."/>
            <person name="Fan B."/>
            <person name="Jiang Y."/>
            <person name="Adhikari A."/>
            <person name="Zheng C.-J."/>
            <person name="Schuster L."/>
            <person name="Cowan T.M."/>
            <person name="Smanski M.J."/>
            <person name="Chevrette M.G."/>
            <person name="De Carvalho L.P.S."/>
            <person name="Shen B."/>
        </authorList>
    </citation>
    <scope>NUCLEOTIDE SEQUENCE [LARGE SCALE GENOMIC DNA]</scope>
    <source>
        <strain evidence="2 3">NPDC000087</strain>
    </source>
</reference>
<proteinExistence type="predicted"/>
<feature type="transmembrane region" description="Helical" evidence="1">
    <location>
        <begin position="215"/>
        <end position="239"/>
    </location>
</feature>
<evidence type="ECO:0000256" key="1">
    <source>
        <dbReference type="SAM" id="Phobius"/>
    </source>
</evidence>
<evidence type="ECO:0008006" key="4">
    <source>
        <dbReference type="Google" id="ProtNLM"/>
    </source>
</evidence>
<dbReference type="EMBL" id="JBIAZU010000002">
    <property type="protein sequence ID" value="MFF5289758.1"/>
    <property type="molecule type" value="Genomic_DNA"/>
</dbReference>
<evidence type="ECO:0000313" key="3">
    <source>
        <dbReference type="Proteomes" id="UP001602245"/>
    </source>
</evidence>
<protein>
    <recommendedName>
        <fullName evidence="4">Integral membrane protein</fullName>
    </recommendedName>
</protein>
<comment type="caution">
    <text evidence="2">The sequence shown here is derived from an EMBL/GenBank/DDBJ whole genome shotgun (WGS) entry which is preliminary data.</text>
</comment>
<keyword evidence="1" id="KW-0812">Transmembrane</keyword>
<dbReference type="Proteomes" id="UP001602245">
    <property type="component" value="Unassembled WGS sequence"/>
</dbReference>